<dbReference type="GO" id="GO:0016020">
    <property type="term" value="C:membrane"/>
    <property type="evidence" value="ECO:0007669"/>
    <property type="project" value="UniProtKB-SubCell"/>
</dbReference>
<evidence type="ECO:0000256" key="1">
    <source>
        <dbReference type="ARBA" id="ARBA00004370"/>
    </source>
</evidence>
<dbReference type="Proteomes" id="UP000319731">
    <property type="component" value="Unassembled WGS sequence"/>
</dbReference>
<dbReference type="PANTHER" id="PTHR12668">
    <property type="entry name" value="TRANSMEMBRANE PROTEIN 14, 15"/>
    <property type="match status" value="1"/>
</dbReference>
<dbReference type="Gene3D" id="1.10.10.1740">
    <property type="entry name" value="Transmembrane protein 14-like"/>
    <property type="match status" value="1"/>
</dbReference>
<comment type="similarity">
    <text evidence="2">Belongs to the TMEM14 family.</text>
</comment>
<feature type="transmembrane region" description="Helical" evidence="6">
    <location>
        <begin position="53"/>
        <end position="73"/>
    </location>
</feature>
<accession>A0A507C4K3</accession>
<evidence type="ECO:0000256" key="3">
    <source>
        <dbReference type="ARBA" id="ARBA00022692"/>
    </source>
</evidence>
<keyword evidence="4 6" id="KW-1133">Transmembrane helix</keyword>
<dbReference type="PANTHER" id="PTHR12668:SF53">
    <property type="entry name" value="TMEM14 PROTEIN HOMOLOG YJR085C"/>
    <property type="match status" value="1"/>
</dbReference>
<dbReference type="OrthoDB" id="5620at2759"/>
<evidence type="ECO:0000313" key="8">
    <source>
        <dbReference type="Proteomes" id="UP000319731"/>
    </source>
</evidence>
<evidence type="ECO:0000256" key="4">
    <source>
        <dbReference type="ARBA" id="ARBA00022989"/>
    </source>
</evidence>
<name>A0A507C4K3_9FUNG</name>
<dbReference type="AlphaFoldDB" id="A0A507C4K3"/>
<dbReference type="RefSeq" id="XP_031024055.1">
    <property type="nucleotide sequence ID" value="XM_031170025.1"/>
</dbReference>
<feature type="transmembrane region" description="Helical" evidence="6">
    <location>
        <begin position="29"/>
        <end position="47"/>
    </location>
</feature>
<evidence type="ECO:0000256" key="6">
    <source>
        <dbReference type="SAM" id="Phobius"/>
    </source>
</evidence>
<gene>
    <name evidence="7" type="ORF">SmJEL517_g04097</name>
</gene>
<protein>
    <submittedName>
        <fullName evidence="7">Uncharacterized protein</fullName>
    </submittedName>
</protein>
<feature type="transmembrane region" description="Helical" evidence="6">
    <location>
        <begin position="6"/>
        <end position="22"/>
    </location>
</feature>
<dbReference type="EMBL" id="QEAO01000025">
    <property type="protein sequence ID" value="TPX32926.1"/>
    <property type="molecule type" value="Genomic_DNA"/>
</dbReference>
<reference evidence="7 8" key="1">
    <citation type="journal article" date="2019" name="Sci. Rep.">
        <title>Comparative genomics of chytrid fungi reveal insights into the obligate biotrophic and pathogenic lifestyle of Synchytrium endobioticum.</title>
        <authorList>
            <person name="van de Vossenberg B.T.L.H."/>
            <person name="Warris S."/>
            <person name="Nguyen H.D.T."/>
            <person name="van Gent-Pelzer M.P.E."/>
            <person name="Joly D.L."/>
            <person name="van de Geest H.C."/>
            <person name="Bonants P.J.M."/>
            <person name="Smith D.S."/>
            <person name="Levesque C.A."/>
            <person name="van der Lee T.A.J."/>
        </authorList>
    </citation>
    <scope>NUCLEOTIDE SEQUENCE [LARGE SCALE GENOMIC DNA]</scope>
    <source>
        <strain evidence="7 8">JEL517</strain>
    </source>
</reference>
<dbReference type="GeneID" id="42005322"/>
<organism evidence="7 8">
    <name type="scientific">Synchytrium microbalum</name>
    <dbReference type="NCBI Taxonomy" id="1806994"/>
    <lineage>
        <taxon>Eukaryota</taxon>
        <taxon>Fungi</taxon>
        <taxon>Fungi incertae sedis</taxon>
        <taxon>Chytridiomycota</taxon>
        <taxon>Chytridiomycota incertae sedis</taxon>
        <taxon>Chytridiomycetes</taxon>
        <taxon>Synchytriales</taxon>
        <taxon>Synchytriaceae</taxon>
        <taxon>Synchytrium</taxon>
    </lineage>
</organism>
<keyword evidence="8" id="KW-1185">Reference proteome</keyword>
<keyword evidence="3 6" id="KW-0812">Transmembrane</keyword>
<dbReference type="Pfam" id="PF03647">
    <property type="entry name" value="Tmemb_14"/>
    <property type="match status" value="1"/>
</dbReference>
<keyword evidence="5 6" id="KW-0472">Membrane</keyword>
<evidence type="ECO:0000256" key="2">
    <source>
        <dbReference type="ARBA" id="ARBA00007590"/>
    </source>
</evidence>
<sequence length="106" mass="10902">MAQHPAYTIGALCAIGGTIGYVKSRSTPSLVAGLAFGGLFIASGYMIQTNANYGVELATATSALLLLAMGPRAARTQKPVPLLLSTMGAVGSAYYGMKLNQQYNGV</sequence>
<evidence type="ECO:0000256" key="5">
    <source>
        <dbReference type="ARBA" id="ARBA00023136"/>
    </source>
</evidence>
<dbReference type="InterPro" id="IPR005349">
    <property type="entry name" value="TMEM14"/>
</dbReference>
<dbReference type="InterPro" id="IPR044890">
    <property type="entry name" value="TMEM14_sf"/>
</dbReference>
<comment type="caution">
    <text evidence="7">The sequence shown here is derived from an EMBL/GenBank/DDBJ whole genome shotgun (WGS) entry which is preliminary data.</text>
</comment>
<comment type="subcellular location">
    <subcellularLocation>
        <location evidence="1">Membrane</location>
    </subcellularLocation>
</comment>
<evidence type="ECO:0000313" key="7">
    <source>
        <dbReference type="EMBL" id="TPX32926.1"/>
    </source>
</evidence>
<proteinExistence type="inferred from homology"/>